<evidence type="ECO:0000313" key="2">
    <source>
        <dbReference type="Proteomes" id="UP001314170"/>
    </source>
</evidence>
<keyword evidence="2" id="KW-1185">Reference proteome</keyword>
<evidence type="ECO:0000313" key="1">
    <source>
        <dbReference type="EMBL" id="CAK7336573.1"/>
    </source>
</evidence>
<dbReference type="AlphaFoldDB" id="A0AAV1RKG4"/>
<proteinExistence type="predicted"/>
<dbReference type="PANTHER" id="PTHR36795">
    <property type="entry name" value="OS01G0938400 PROTEIN"/>
    <property type="match status" value="1"/>
</dbReference>
<dbReference type="EMBL" id="CAWUPB010001009">
    <property type="protein sequence ID" value="CAK7336573.1"/>
    <property type="molecule type" value="Genomic_DNA"/>
</dbReference>
<organism evidence="1 2">
    <name type="scientific">Dovyalis caffra</name>
    <dbReference type="NCBI Taxonomy" id="77055"/>
    <lineage>
        <taxon>Eukaryota</taxon>
        <taxon>Viridiplantae</taxon>
        <taxon>Streptophyta</taxon>
        <taxon>Embryophyta</taxon>
        <taxon>Tracheophyta</taxon>
        <taxon>Spermatophyta</taxon>
        <taxon>Magnoliopsida</taxon>
        <taxon>eudicotyledons</taxon>
        <taxon>Gunneridae</taxon>
        <taxon>Pentapetalae</taxon>
        <taxon>rosids</taxon>
        <taxon>fabids</taxon>
        <taxon>Malpighiales</taxon>
        <taxon>Salicaceae</taxon>
        <taxon>Flacourtieae</taxon>
        <taxon>Dovyalis</taxon>
    </lineage>
</organism>
<accession>A0AAV1RKG4</accession>
<gene>
    <name evidence="1" type="ORF">DCAF_LOCUS11582</name>
</gene>
<sequence>MSPVRKHSYCRLRNEGWFDEDAEEERALRRIRNFSRLKKFTIRKRSKIRIPGLRRFLRKKARLLSRVKVSWLKAWNRLKNGQAHMNDLFGGNFLVMQVRGTSASDPNKFTKSPMKGKAAEMNVFTAKKIARRRARRLMLAPEYMLSSSLRNLVSRAS</sequence>
<reference evidence="1 2" key="1">
    <citation type="submission" date="2024-01" db="EMBL/GenBank/DDBJ databases">
        <authorList>
            <person name="Waweru B."/>
        </authorList>
    </citation>
    <scope>NUCLEOTIDE SEQUENCE [LARGE SCALE GENOMIC DNA]</scope>
</reference>
<name>A0AAV1RKG4_9ROSI</name>
<protein>
    <submittedName>
        <fullName evidence="1">Uncharacterized protein</fullName>
    </submittedName>
</protein>
<comment type="caution">
    <text evidence="1">The sequence shown here is derived from an EMBL/GenBank/DDBJ whole genome shotgun (WGS) entry which is preliminary data.</text>
</comment>
<dbReference type="Proteomes" id="UP001314170">
    <property type="component" value="Unassembled WGS sequence"/>
</dbReference>
<dbReference type="PANTHER" id="PTHR36795:SF3">
    <property type="match status" value="1"/>
</dbReference>